<evidence type="ECO:0000313" key="1">
    <source>
        <dbReference type="EMBL" id="KAH7849552.1"/>
    </source>
</evidence>
<comment type="caution">
    <text evidence="1">The sequence shown here is derived from an EMBL/GenBank/DDBJ whole genome shotgun (WGS) entry which is preliminary data.</text>
</comment>
<reference evidence="1 2" key="1">
    <citation type="journal article" date="2021" name="Hortic Res">
        <title>High-quality reference genome and annotation aids understanding of berry development for evergreen blueberry (Vaccinium darrowii).</title>
        <authorList>
            <person name="Yu J."/>
            <person name="Hulse-Kemp A.M."/>
            <person name="Babiker E."/>
            <person name="Staton M."/>
        </authorList>
    </citation>
    <scope>NUCLEOTIDE SEQUENCE [LARGE SCALE GENOMIC DNA]</scope>
    <source>
        <strain evidence="2">cv. NJ 8807/NJ 8810</strain>
        <tissue evidence="1">Young leaf</tissue>
    </source>
</reference>
<gene>
    <name evidence="1" type="ORF">Vadar_019524</name>
</gene>
<evidence type="ECO:0000313" key="2">
    <source>
        <dbReference type="Proteomes" id="UP000828048"/>
    </source>
</evidence>
<dbReference type="EMBL" id="CM037157">
    <property type="protein sequence ID" value="KAH7849552.1"/>
    <property type="molecule type" value="Genomic_DNA"/>
</dbReference>
<name>A0ACB7Y8D8_9ERIC</name>
<keyword evidence="2" id="KW-1185">Reference proteome</keyword>
<accession>A0ACB7Y8D8</accession>
<protein>
    <submittedName>
        <fullName evidence="1">Uncharacterized protein</fullName>
    </submittedName>
</protein>
<dbReference type="Proteomes" id="UP000828048">
    <property type="component" value="Chromosome 7"/>
</dbReference>
<organism evidence="1 2">
    <name type="scientific">Vaccinium darrowii</name>
    <dbReference type="NCBI Taxonomy" id="229202"/>
    <lineage>
        <taxon>Eukaryota</taxon>
        <taxon>Viridiplantae</taxon>
        <taxon>Streptophyta</taxon>
        <taxon>Embryophyta</taxon>
        <taxon>Tracheophyta</taxon>
        <taxon>Spermatophyta</taxon>
        <taxon>Magnoliopsida</taxon>
        <taxon>eudicotyledons</taxon>
        <taxon>Gunneridae</taxon>
        <taxon>Pentapetalae</taxon>
        <taxon>asterids</taxon>
        <taxon>Ericales</taxon>
        <taxon>Ericaceae</taxon>
        <taxon>Vaccinioideae</taxon>
        <taxon>Vaccinieae</taxon>
        <taxon>Vaccinium</taxon>
    </lineage>
</organism>
<sequence length="288" mass="32843">MSESPIGSSAHSTNSGDSSGPSQPQNGSPLPSSSPDHPSENVDVADEFCSDQVGEDNSPEAKLRSKYWAHYKRVKINGEWKACCKYCPAKISRKTENGTSHLQQHYNRKHLKKESMRQQVRTNNFMNRGRPMEITSYSFDQGTARKELANVIIMHEYPLSIVEHVGFRRLALRNWLYDENAVVREMTKRMVDKFDKYWAVIHSIVGVSSVLDPRYKLNVLEFYFSKLFPESFIEEVEKVRALCYKLLKDYRNPSSMMEGIGEASSGYTTIYDDSETGESCVTCEVMSS</sequence>
<proteinExistence type="predicted"/>